<comment type="caution">
    <text evidence="2">The sequence shown here is derived from an EMBL/GenBank/DDBJ whole genome shotgun (WGS) entry which is preliminary data.</text>
</comment>
<gene>
    <name evidence="2" type="ORF">E2C01_004431</name>
</gene>
<evidence type="ECO:0000313" key="3">
    <source>
        <dbReference type="Proteomes" id="UP000324222"/>
    </source>
</evidence>
<organism evidence="2 3">
    <name type="scientific">Portunus trituberculatus</name>
    <name type="common">Swimming crab</name>
    <name type="synonym">Neptunus trituberculatus</name>
    <dbReference type="NCBI Taxonomy" id="210409"/>
    <lineage>
        <taxon>Eukaryota</taxon>
        <taxon>Metazoa</taxon>
        <taxon>Ecdysozoa</taxon>
        <taxon>Arthropoda</taxon>
        <taxon>Crustacea</taxon>
        <taxon>Multicrustacea</taxon>
        <taxon>Malacostraca</taxon>
        <taxon>Eumalacostraca</taxon>
        <taxon>Eucarida</taxon>
        <taxon>Decapoda</taxon>
        <taxon>Pleocyemata</taxon>
        <taxon>Brachyura</taxon>
        <taxon>Eubrachyura</taxon>
        <taxon>Portunoidea</taxon>
        <taxon>Portunidae</taxon>
        <taxon>Portuninae</taxon>
        <taxon>Portunus</taxon>
    </lineage>
</organism>
<accession>A0A5B7CU08</accession>
<protein>
    <submittedName>
        <fullName evidence="2">Uncharacterized protein</fullName>
    </submittedName>
</protein>
<feature type="compositionally biased region" description="Basic and acidic residues" evidence="1">
    <location>
        <begin position="115"/>
        <end position="129"/>
    </location>
</feature>
<proteinExistence type="predicted"/>
<keyword evidence="3" id="KW-1185">Reference proteome</keyword>
<evidence type="ECO:0000256" key="1">
    <source>
        <dbReference type="SAM" id="MobiDB-lite"/>
    </source>
</evidence>
<reference evidence="2 3" key="1">
    <citation type="submission" date="2019-05" db="EMBL/GenBank/DDBJ databases">
        <title>Another draft genome of Portunus trituberculatus and its Hox gene families provides insights of decapod evolution.</title>
        <authorList>
            <person name="Jeong J.-H."/>
            <person name="Song I."/>
            <person name="Kim S."/>
            <person name="Choi T."/>
            <person name="Kim D."/>
            <person name="Ryu S."/>
            <person name="Kim W."/>
        </authorList>
    </citation>
    <scope>NUCLEOTIDE SEQUENCE [LARGE SCALE GENOMIC DNA]</scope>
    <source>
        <tissue evidence="2">Muscle</tissue>
    </source>
</reference>
<dbReference type="AlphaFoldDB" id="A0A5B7CU08"/>
<feature type="region of interest" description="Disordered" evidence="1">
    <location>
        <begin position="94"/>
        <end position="129"/>
    </location>
</feature>
<dbReference type="Proteomes" id="UP000324222">
    <property type="component" value="Unassembled WGS sequence"/>
</dbReference>
<name>A0A5B7CU08_PORTR</name>
<evidence type="ECO:0000313" key="2">
    <source>
        <dbReference type="EMBL" id="MPC11756.1"/>
    </source>
</evidence>
<sequence>MMQSIKRHSFLGECYDMEVARNMTPSVKTGNGLRDPAKWSLFCAPYIQNTVSTAYRQLRYVILGAIFLQDIQIWTCQPTDVQCLSRTPLAAAADPITANTMKSRTGPGRHATPRKGAEADRRNTPPDPL</sequence>
<dbReference type="EMBL" id="VSRR010000180">
    <property type="protein sequence ID" value="MPC11756.1"/>
    <property type="molecule type" value="Genomic_DNA"/>
</dbReference>